<evidence type="ECO:0000256" key="3">
    <source>
        <dbReference type="SAM" id="SignalP"/>
    </source>
</evidence>
<reference evidence="4 5" key="2">
    <citation type="submission" date="2019-01" db="EMBL/GenBank/DDBJ databases">
        <title>Motilimonas pumilus sp. nov., isolated from the gut of sea cucumber (Apostichopus japonicus).</title>
        <authorList>
            <person name="Wang F.-Q."/>
            <person name="Ren L.-H."/>
            <person name="Lin Y.-W."/>
            <person name="Sun G.-H."/>
            <person name="Du Z.-J."/>
            <person name="Zhao J.-X."/>
            <person name="Liu X.-J."/>
            <person name="Liu L.-J."/>
        </authorList>
    </citation>
    <scope>NUCLEOTIDE SEQUENCE [LARGE SCALE GENOMIC DNA]</scope>
    <source>
        <strain evidence="4 5">PLHSC7-2</strain>
    </source>
</reference>
<dbReference type="AlphaFoldDB" id="A0A418YD24"/>
<accession>A0A418YD24</accession>
<evidence type="ECO:0000313" key="4">
    <source>
        <dbReference type="EMBL" id="RJG42435.1"/>
    </source>
</evidence>
<dbReference type="Gene3D" id="1.20.120.10">
    <property type="entry name" value="Cytochrome c/b562"/>
    <property type="match status" value="1"/>
</dbReference>
<proteinExistence type="inferred from homology"/>
<protein>
    <recommendedName>
        <fullName evidence="6">Cytochrome b562 family protein</fullName>
    </recommendedName>
</protein>
<evidence type="ECO:0008006" key="6">
    <source>
        <dbReference type="Google" id="ProtNLM"/>
    </source>
</evidence>
<dbReference type="GO" id="GO:0042597">
    <property type="term" value="C:periplasmic space"/>
    <property type="evidence" value="ECO:0007669"/>
    <property type="project" value="InterPro"/>
</dbReference>
<dbReference type="SUPFAM" id="SSF47175">
    <property type="entry name" value="Cytochromes"/>
    <property type="match status" value="1"/>
</dbReference>
<comment type="caution">
    <text evidence="4">The sequence shown here is derived from an EMBL/GenBank/DDBJ whole genome shotgun (WGS) entry which is preliminary data.</text>
</comment>
<dbReference type="EMBL" id="QZCH01000017">
    <property type="protein sequence ID" value="RJG42435.1"/>
    <property type="molecule type" value="Genomic_DNA"/>
</dbReference>
<evidence type="ECO:0000256" key="1">
    <source>
        <dbReference type="ARBA" id="ARBA00005523"/>
    </source>
</evidence>
<dbReference type="InterPro" id="IPR009155">
    <property type="entry name" value="Cyt_b562"/>
</dbReference>
<keyword evidence="5" id="KW-1185">Reference proteome</keyword>
<evidence type="ECO:0000256" key="2">
    <source>
        <dbReference type="ARBA" id="ARBA00022729"/>
    </source>
</evidence>
<dbReference type="OrthoDB" id="6119894at2"/>
<dbReference type="Proteomes" id="UP000283255">
    <property type="component" value="Unassembled WGS sequence"/>
</dbReference>
<evidence type="ECO:0000313" key="5">
    <source>
        <dbReference type="Proteomes" id="UP000283255"/>
    </source>
</evidence>
<keyword evidence="2 3" id="KW-0732">Signal</keyword>
<dbReference type="GO" id="GO:0005506">
    <property type="term" value="F:iron ion binding"/>
    <property type="evidence" value="ECO:0007669"/>
    <property type="project" value="InterPro"/>
</dbReference>
<reference evidence="4 5" key="1">
    <citation type="submission" date="2018-09" db="EMBL/GenBank/DDBJ databases">
        <authorList>
            <person name="Wang F."/>
        </authorList>
    </citation>
    <scope>NUCLEOTIDE SEQUENCE [LARGE SCALE GENOMIC DNA]</scope>
    <source>
        <strain evidence="4 5">PLHSC7-2</strain>
    </source>
</reference>
<dbReference type="GO" id="GO:0020037">
    <property type="term" value="F:heme binding"/>
    <property type="evidence" value="ECO:0007669"/>
    <property type="project" value="InterPro"/>
</dbReference>
<organism evidence="4 5">
    <name type="scientific">Motilimonas pumila</name>
    <dbReference type="NCBI Taxonomy" id="2303987"/>
    <lineage>
        <taxon>Bacteria</taxon>
        <taxon>Pseudomonadati</taxon>
        <taxon>Pseudomonadota</taxon>
        <taxon>Gammaproteobacteria</taxon>
        <taxon>Alteromonadales</taxon>
        <taxon>Alteromonadales genera incertae sedis</taxon>
        <taxon>Motilimonas</taxon>
    </lineage>
</organism>
<dbReference type="GO" id="GO:0022900">
    <property type="term" value="P:electron transport chain"/>
    <property type="evidence" value="ECO:0007669"/>
    <property type="project" value="InterPro"/>
</dbReference>
<gene>
    <name evidence="4" type="ORF">D1Z90_13255</name>
</gene>
<name>A0A418YD24_9GAMM</name>
<dbReference type="InterPro" id="IPR010980">
    <property type="entry name" value="Cyt_c/b562"/>
</dbReference>
<sequence length="131" mass="14943">MKALPVWCLLFSLFTLPVGATNTVDLKAVMKEMSYQFKAAIKTESEDEFKQHMTEFSDLVEQAKTYSFAPEHKEKSLEGLNKVSQALAQLDLDLAQTSLGEVQKQLKAVDDLRIEYHKKDKPSMWQLLFGD</sequence>
<dbReference type="GO" id="GO:0009055">
    <property type="term" value="F:electron transfer activity"/>
    <property type="evidence" value="ECO:0007669"/>
    <property type="project" value="InterPro"/>
</dbReference>
<feature type="signal peptide" evidence="3">
    <location>
        <begin position="1"/>
        <end position="20"/>
    </location>
</feature>
<dbReference type="RefSeq" id="WP_119911257.1">
    <property type="nucleotide sequence ID" value="NZ_QZCH01000017.1"/>
</dbReference>
<dbReference type="Pfam" id="PF07361">
    <property type="entry name" value="Cytochrom_B562"/>
    <property type="match status" value="1"/>
</dbReference>
<feature type="chain" id="PRO_5019237948" description="Cytochrome b562 family protein" evidence="3">
    <location>
        <begin position="21"/>
        <end position="131"/>
    </location>
</feature>
<comment type="similarity">
    <text evidence="1">Belongs to the cytochrome b562 family.</text>
</comment>